<sequence length="287" mass="31982">MQQQHVDQNLQERELCFLQDLTRKLASREIDLPPFPDIYARIIRTIHDPDVSLQDVSRIVVAAPDLCVRILLLANSALLNRSGIKVTDLNIAVSRLGLSAVNSATVTLATKDVFKAPKGSSLEYLLNKTRMESVKVAAYSYLLAIRAGLREEKHNAMLAGLLHNIGTYYILSMAGDFPDLVSNDTLKQMGPGISQVLVENWGFPESISTAIERQDEIELARDEDIDELRDILICAILLAREANNTATEETDYDRIPACQALNINSENVPQIIEEYREEVSSFVSALK</sequence>
<comment type="caution">
    <text evidence="2">The sequence shown here is derived from an EMBL/GenBank/DDBJ whole genome shotgun (WGS) entry which is preliminary data.</text>
</comment>
<proteinExistence type="predicted"/>
<dbReference type="Pfam" id="PF08668">
    <property type="entry name" value="HDOD"/>
    <property type="match status" value="1"/>
</dbReference>
<dbReference type="InterPro" id="IPR052340">
    <property type="entry name" value="RNase_Y/CdgJ"/>
</dbReference>
<evidence type="ECO:0000259" key="1">
    <source>
        <dbReference type="PROSITE" id="PS51833"/>
    </source>
</evidence>
<dbReference type="PANTHER" id="PTHR33525:SF3">
    <property type="entry name" value="RIBONUCLEASE Y"/>
    <property type="match status" value="1"/>
</dbReference>
<organism evidence="2">
    <name type="scientific">Thiolapillus brandeum</name>
    <dbReference type="NCBI Taxonomy" id="1076588"/>
    <lineage>
        <taxon>Bacteria</taxon>
        <taxon>Pseudomonadati</taxon>
        <taxon>Pseudomonadota</taxon>
        <taxon>Gammaproteobacteria</taxon>
        <taxon>Chromatiales</taxon>
        <taxon>Sedimenticolaceae</taxon>
        <taxon>Thiolapillus</taxon>
    </lineage>
</organism>
<protein>
    <submittedName>
        <fullName evidence="2">HDOD domain-containing protein</fullName>
    </submittedName>
</protein>
<accession>A0A831RY02</accession>
<feature type="domain" description="HDOD" evidence="1">
    <location>
        <begin position="32"/>
        <end position="217"/>
    </location>
</feature>
<name>A0A831RY02_9GAMM</name>
<dbReference type="Gene3D" id="1.10.3210.10">
    <property type="entry name" value="Hypothetical protein af1432"/>
    <property type="match status" value="1"/>
</dbReference>
<evidence type="ECO:0000313" key="2">
    <source>
        <dbReference type="EMBL" id="HEC07124.1"/>
    </source>
</evidence>
<dbReference type="Proteomes" id="UP000886339">
    <property type="component" value="Unassembled WGS sequence"/>
</dbReference>
<dbReference type="EMBL" id="DRLF01000333">
    <property type="protein sequence ID" value="HEC07124.1"/>
    <property type="molecule type" value="Genomic_DNA"/>
</dbReference>
<dbReference type="AlphaFoldDB" id="A0A831RY02"/>
<dbReference type="InterPro" id="IPR013976">
    <property type="entry name" value="HDOD"/>
</dbReference>
<dbReference type="PANTHER" id="PTHR33525">
    <property type="match status" value="1"/>
</dbReference>
<reference evidence="2" key="1">
    <citation type="journal article" date="2020" name="mSystems">
        <title>Genome- and Community-Level Interaction Insights into Carbon Utilization and Element Cycling Functions of Hydrothermarchaeota in Hydrothermal Sediment.</title>
        <authorList>
            <person name="Zhou Z."/>
            <person name="Liu Y."/>
            <person name="Xu W."/>
            <person name="Pan J."/>
            <person name="Luo Z.H."/>
            <person name="Li M."/>
        </authorList>
    </citation>
    <scope>NUCLEOTIDE SEQUENCE [LARGE SCALE GENOMIC DNA]</scope>
    <source>
        <strain evidence="2">HyVt-458</strain>
    </source>
</reference>
<gene>
    <name evidence="2" type="ORF">ENJ12_09740</name>
</gene>
<dbReference type="PROSITE" id="PS51833">
    <property type="entry name" value="HDOD"/>
    <property type="match status" value="1"/>
</dbReference>
<dbReference type="SUPFAM" id="SSF109604">
    <property type="entry name" value="HD-domain/PDEase-like"/>
    <property type="match status" value="1"/>
</dbReference>